<name>A0A645HQB0_9ZZZZ</name>
<comment type="caution">
    <text evidence="4">The sequence shown here is derived from an EMBL/GenBank/DDBJ whole genome shotgun (WGS) entry which is preliminary data.</text>
</comment>
<organism evidence="4">
    <name type="scientific">bioreactor metagenome</name>
    <dbReference type="NCBI Taxonomy" id="1076179"/>
    <lineage>
        <taxon>unclassified sequences</taxon>
        <taxon>metagenomes</taxon>
        <taxon>ecological metagenomes</taxon>
    </lineage>
</organism>
<dbReference type="EMBL" id="VSSQ01096823">
    <property type="protein sequence ID" value="MPN40419.1"/>
    <property type="molecule type" value="Genomic_DNA"/>
</dbReference>
<keyword evidence="2" id="KW-0489">Methyltransferase</keyword>
<evidence type="ECO:0000313" key="4">
    <source>
        <dbReference type="EMBL" id="MPN40419.1"/>
    </source>
</evidence>
<dbReference type="GO" id="GO:0015948">
    <property type="term" value="P:methanogenesis"/>
    <property type="evidence" value="ECO:0007669"/>
    <property type="project" value="InterPro"/>
</dbReference>
<dbReference type="InterPro" id="IPR038601">
    <property type="entry name" value="MttB-like_sf"/>
</dbReference>
<dbReference type="GO" id="GO:0008168">
    <property type="term" value="F:methyltransferase activity"/>
    <property type="evidence" value="ECO:0007669"/>
    <property type="project" value="UniProtKB-KW"/>
</dbReference>
<keyword evidence="3" id="KW-0808">Transferase</keyword>
<dbReference type="InterPro" id="IPR010426">
    <property type="entry name" value="MTTB_MeTrfase"/>
</dbReference>
<dbReference type="Gene3D" id="3.20.20.480">
    <property type="entry name" value="Trimethylamine methyltransferase-like"/>
    <property type="match status" value="1"/>
</dbReference>
<evidence type="ECO:0000256" key="2">
    <source>
        <dbReference type="ARBA" id="ARBA00022603"/>
    </source>
</evidence>
<dbReference type="GO" id="GO:0032259">
    <property type="term" value="P:methylation"/>
    <property type="evidence" value="ECO:0007669"/>
    <property type="project" value="UniProtKB-KW"/>
</dbReference>
<evidence type="ECO:0000256" key="3">
    <source>
        <dbReference type="ARBA" id="ARBA00022679"/>
    </source>
</evidence>
<protein>
    <recommendedName>
        <fullName evidence="5">Trimethylamine methyltransferase MttB</fullName>
    </recommendedName>
</protein>
<gene>
    <name evidence="4" type="ORF">SDC9_187956</name>
</gene>
<reference evidence="4" key="1">
    <citation type="submission" date="2019-08" db="EMBL/GenBank/DDBJ databases">
        <authorList>
            <person name="Kucharzyk K."/>
            <person name="Murdoch R.W."/>
            <person name="Higgins S."/>
            <person name="Loffler F."/>
        </authorList>
    </citation>
    <scope>NUCLEOTIDE SEQUENCE</scope>
</reference>
<dbReference type="Pfam" id="PF06253">
    <property type="entry name" value="MTTB"/>
    <property type="match status" value="1"/>
</dbReference>
<proteinExistence type="inferred from homology"/>
<dbReference type="AlphaFoldDB" id="A0A645HQB0"/>
<comment type="similarity">
    <text evidence="1">Belongs to the trimethylamine methyltransferase family.</text>
</comment>
<evidence type="ECO:0000256" key="1">
    <source>
        <dbReference type="ARBA" id="ARBA00007137"/>
    </source>
</evidence>
<sequence>MHDFGVMNHASAISPELYVYTNEVLDMLRVYQGGIDCSDEAFLFETIKKVGPRGHYLEEDSTLENFKSVWYSKIFDRSLAGEVPADSFAQKIKQKTLALIDAPVNPDIDPSILPVLAEHEKKWKKLVD</sequence>
<evidence type="ECO:0008006" key="5">
    <source>
        <dbReference type="Google" id="ProtNLM"/>
    </source>
</evidence>
<accession>A0A645HQB0</accession>